<feature type="domain" description="Kazal-like" evidence="2">
    <location>
        <begin position="61"/>
        <end position="111"/>
    </location>
</feature>
<evidence type="ECO:0000313" key="4">
    <source>
        <dbReference type="RefSeq" id="XP_011499405.1"/>
    </source>
</evidence>
<dbReference type="AlphaFoldDB" id="A0AAJ6YJY1"/>
<keyword evidence="1" id="KW-0732">Signal</keyword>
<accession>A0AAJ6YJY1</accession>
<dbReference type="PROSITE" id="PS51465">
    <property type="entry name" value="KAZAL_2"/>
    <property type="match status" value="1"/>
</dbReference>
<gene>
    <name evidence="4" type="primary">LOC105363422</name>
</gene>
<name>A0AAJ6YJY1_9HYME</name>
<organism evidence="3 4">
    <name type="scientific">Ceratosolen solmsi marchali</name>
    <dbReference type="NCBI Taxonomy" id="326594"/>
    <lineage>
        <taxon>Eukaryota</taxon>
        <taxon>Metazoa</taxon>
        <taxon>Ecdysozoa</taxon>
        <taxon>Arthropoda</taxon>
        <taxon>Hexapoda</taxon>
        <taxon>Insecta</taxon>
        <taxon>Pterygota</taxon>
        <taxon>Neoptera</taxon>
        <taxon>Endopterygota</taxon>
        <taxon>Hymenoptera</taxon>
        <taxon>Apocrita</taxon>
        <taxon>Proctotrupomorpha</taxon>
        <taxon>Chalcidoidea</taxon>
        <taxon>Agaonidae</taxon>
        <taxon>Agaoninae</taxon>
        <taxon>Ceratosolen</taxon>
    </lineage>
</organism>
<dbReference type="InterPro" id="IPR036058">
    <property type="entry name" value="Kazal_dom_sf"/>
</dbReference>
<evidence type="ECO:0000313" key="3">
    <source>
        <dbReference type="Proteomes" id="UP000695007"/>
    </source>
</evidence>
<evidence type="ECO:0000256" key="1">
    <source>
        <dbReference type="SAM" id="SignalP"/>
    </source>
</evidence>
<protein>
    <submittedName>
        <fullName evidence="4">Thrombin inhibitor rhodniin-like</fullName>
    </submittedName>
</protein>
<keyword evidence="3" id="KW-1185">Reference proteome</keyword>
<feature type="signal peptide" evidence="1">
    <location>
        <begin position="1"/>
        <end position="20"/>
    </location>
</feature>
<dbReference type="Proteomes" id="UP000695007">
    <property type="component" value="Unplaced"/>
</dbReference>
<dbReference type="GeneID" id="105363422"/>
<evidence type="ECO:0000259" key="2">
    <source>
        <dbReference type="PROSITE" id="PS51465"/>
    </source>
</evidence>
<proteinExistence type="predicted"/>
<reference evidence="4" key="1">
    <citation type="submission" date="2025-08" db="UniProtKB">
        <authorList>
            <consortium name="RefSeq"/>
        </authorList>
    </citation>
    <scope>IDENTIFICATION</scope>
</reference>
<dbReference type="CDD" id="cd00104">
    <property type="entry name" value="KAZAL_FS"/>
    <property type="match status" value="1"/>
</dbReference>
<dbReference type="Pfam" id="PF00050">
    <property type="entry name" value="Kazal_1"/>
    <property type="match status" value="1"/>
</dbReference>
<dbReference type="KEGG" id="csol:105363422"/>
<dbReference type="Gene3D" id="3.30.60.30">
    <property type="match status" value="1"/>
</dbReference>
<feature type="chain" id="PRO_5042488125" evidence="1">
    <location>
        <begin position="21"/>
        <end position="111"/>
    </location>
</feature>
<dbReference type="SMART" id="SM00280">
    <property type="entry name" value="KAZAL"/>
    <property type="match status" value="1"/>
</dbReference>
<dbReference type="RefSeq" id="XP_011499405.1">
    <property type="nucleotide sequence ID" value="XM_011501103.1"/>
</dbReference>
<dbReference type="SUPFAM" id="SSF100895">
    <property type="entry name" value="Kazal-type serine protease inhibitors"/>
    <property type="match status" value="1"/>
</dbReference>
<dbReference type="InterPro" id="IPR002350">
    <property type="entry name" value="Kazal_dom"/>
</dbReference>
<sequence>MRYIVVVSVALACLFSVVSAKPPLPTKPQINVDPAKLTLPLTSATRSPESLSLKVSLQAKSDDPNACRCFVPAVYSPVCGSDNKVYANKYLLECENTCSKKKLHVRHNGKC</sequence>